<feature type="transmembrane region" description="Helical" evidence="1">
    <location>
        <begin position="6"/>
        <end position="30"/>
    </location>
</feature>
<protein>
    <submittedName>
        <fullName evidence="2">Uncharacterized protein</fullName>
    </submittedName>
</protein>
<feature type="transmembrane region" description="Helical" evidence="1">
    <location>
        <begin position="92"/>
        <end position="116"/>
    </location>
</feature>
<sequence>MLNNRAVLTVYNFLLWPCFGLIASIGYAAYRKKKWNIEGKLSQQWHYYLTADGRARIQANSFADYHERSNKCFPRTLLPGCRFKYQQFTKQALEYTWIVAFSVVPLHLFVLFSGLLCSNHINRKFGKGLPPKLYRLDYRGLVTGTPTGSSINLHKEGLQQRRMT</sequence>
<dbReference type="OrthoDB" id="2156690at2759"/>
<reference evidence="2" key="1">
    <citation type="submission" date="2020-01" db="EMBL/GenBank/DDBJ databases">
        <title>Genome Sequencing of Three Apophysomyces-Like Fungal Strains Confirms a Novel Fungal Genus in the Mucoromycota with divergent Burkholderia-like Endosymbiotic Bacteria.</title>
        <authorList>
            <person name="Stajich J.E."/>
            <person name="Macias A.M."/>
            <person name="Carter-House D."/>
            <person name="Lovett B."/>
            <person name="Kasson L.R."/>
            <person name="Berry K."/>
            <person name="Grigoriev I."/>
            <person name="Chang Y."/>
            <person name="Spatafora J."/>
            <person name="Kasson M.T."/>
        </authorList>
    </citation>
    <scope>NUCLEOTIDE SEQUENCE</scope>
    <source>
        <strain evidence="2">NRRL A-21654</strain>
    </source>
</reference>
<gene>
    <name evidence="2" type="ORF">EC973_004509</name>
</gene>
<proteinExistence type="predicted"/>
<dbReference type="AlphaFoldDB" id="A0A8H7BK42"/>
<organism evidence="2 3">
    <name type="scientific">Apophysomyces ossiformis</name>
    <dbReference type="NCBI Taxonomy" id="679940"/>
    <lineage>
        <taxon>Eukaryota</taxon>
        <taxon>Fungi</taxon>
        <taxon>Fungi incertae sedis</taxon>
        <taxon>Mucoromycota</taxon>
        <taxon>Mucoromycotina</taxon>
        <taxon>Mucoromycetes</taxon>
        <taxon>Mucorales</taxon>
        <taxon>Mucorineae</taxon>
        <taxon>Mucoraceae</taxon>
        <taxon>Apophysomyces</taxon>
    </lineage>
</organism>
<evidence type="ECO:0000313" key="2">
    <source>
        <dbReference type="EMBL" id="KAF7721535.1"/>
    </source>
</evidence>
<keyword evidence="1" id="KW-1133">Transmembrane helix</keyword>
<name>A0A8H7BK42_9FUNG</name>
<keyword evidence="1" id="KW-0472">Membrane</keyword>
<accession>A0A8H7BK42</accession>
<keyword evidence="3" id="KW-1185">Reference proteome</keyword>
<evidence type="ECO:0000256" key="1">
    <source>
        <dbReference type="SAM" id="Phobius"/>
    </source>
</evidence>
<comment type="caution">
    <text evidence="2">The sequence shown here is derived from an EMBL/GenBank/DDBJ whole genome shotgun (WGS) entry which is preliminary data.</text>
</comment>
<keyword evidence="1" id="KW-0812">Transmembrane</keyword>
<dbReference type="EMBL" id="JABAYA010000256">
    <property type="protein sequence ID" value="KAF7721535.1"/>
    <property type="molecule type" value="Genomic_DNA"/>
</dbReference>
<dbReference type="Proteomes" id="UP000605846">
    <property type="component" value="Unassembled WGS sequence"/>
</dbReference>
<evidence type="ECO:0000313" key="3">
    <source>
        <dbReference type="Proteomes" id="UP000605846"/>
    </source>
</evidence>